<keyword evidence="3" id="KW-0614">Plasmid</keyword>
<evidence type="ECO:0000313" key="3">
    <source>
        <dbReference type="EMBL" id="QCO10516.1"/>
    </source>
</evidence>
<keyword evidence="3" id="KW-0223">Dioxygenase</keyword>
<dbReference type="Proteomes" id="UP000298774">
    <property type="component" value="Plasmid p1"/>
</dbReference>
<reference evidence="2 5" key="2">
    <citation type="submission" date="2023-11" db="EMBL/GenBank/DDBJ databases">
        <title>MicrobeMod: A computational toolkit for identifying prokaryotic methylation and restriction-modification with nanopore sequencing.</title>
        <authorList>
            <person name="Crits-Christoph A."/>
            <person name="Kang S.C."/>
            <person name="Lee H."/>
            <person name="Ostrov N."/>
        </authorList>
    </citation>
    <scope>NUCLEOTIDE SEQUENCE [LARGE SCALE GENOMIC DNA]</scope>
    <source>
        <strain evidence="2 5">ATCC 29145</strain>
    </source>
</reference>
<dbReference type="GO" id="GO:0051213">
    <property type="term" value="F:dioxygenase activity"/>
    <property type="evidence" value="ECO:0007669"/>
    <property type="project" value="UniProtKB-KW"/>
</dbReference>
<dbReference type="GeneID" id="56451586"/>
<dbReference type="Gene3D" id="3.10.180.10">
    <property type="entry name" value="2,3-Dihydroxybiphenyl 1,2-Dioxygenase, domain 1"/>
    <property type="match status" value="1"/>
</dbReference>
<dbReference type="InterPro" id="IPR029068">
    <property type="entry name" value="Glyas_Bleomycin-R_OHBP_Dase"/>
</dbReference>
<keyword evidence="3" id="KW-0560">Oxidoreductase</keyword>
<dbReference type="InterPro" id="IPR004360">
    <property type="entry name" value="Glyas_Fos-R_dOase_dom"/>
</dbReference>
<dbReference type="SUPFAM" id="SSF54593">
    <property type="entry name" value="Glyoxalase/Bleomycin resistance protein/Dihydroxybiphenyl dioxygenase"/>
    <property type="match status" value="1"/>
</dbReference>
<reference evidence="3 4" key="1">
    <citation type="submission" date="2018-09" db="EMBL/GenBank/DDBJ databases">
        <title>Whole genome based analysis of evolution and adaptive divergence in Indian and Brazilian strains of Azospirillum brasilense.</title>
        <authorList>
            <person name="Singh C."/>
            <person name="Tripathi A.K."/>
        </authorList>
    </citation>
    <scope>NUCLEOTIDE SEQUENCE [LARGE SCALE GENOMIC DNA]</scope>
    <source>
        <strain evidence="3 4">MTCC4038</strain>
        <plasmid evidence="3 4">p1</plasmid>
    </source>
</reference>
<dbReference type="CDD" id="cd08357">
    <property type="entry name" value="VOC_like"/>
    <property type="match status" value="1"/>
</dbReference>
<evidence type="ECO:0000313" key="5">
    <source>
        <dbReference type="Proteomes" id="UP001277471"/>
    </source>
</evidence>
<evidence type="ECO:0000313" key="4">
    <source>
        <dbReference type="Proteomes" id="UP000298774"/>
    </source>
</evidence>
<feature type="domain" description="VOC" evidence="1">
    <location>
        <begin position="2"/>
        <end position="127"/>
    </location>
</feature>
<dbReference type="Proteomes" id="UP001277471">
    <property type="component" value="Unassembled WGS sequence"/>
</dbReference>
<dbReference type="EMBL" id="CP032340">
    <property type="protein sequence ID" value="QCO10516.1"/>
    <property type="molecule type" value="Genomic_DNA"/>
</dbReference>
<evidence type="ECO:0000313" key="2">
    <source>
        <dbReference type="EMBL" id="MDX5951766.1"/>
    </source>
</evidence>
<gene>
    <name evidence="3" type="ORF">D3868_15575</name>
    <name evidence="2" type="ORF">SIM66_11240</name>
</gene>
<keyword evidence="5" id="KW-1185">Reference proteome</keyword>
<dbReference type="RefSeq" id="WP_035677703.1">
    <property type="nucleotide sequence ID" value="NZ_CP012915.1"/>
</dbReference>
<evidence type="ECO:0000259" key="1">
    <source>
        <dbReference type="PROSITE" id="PS51819"/>
    </source>
</evidence>
<dbReference type="EMBL" id="JAWXYC010000003">
    <property type="protein sequence ID" value="MDX5951766.1"/>
    <property type="molecule type" value="Genomic_DNA"/>
</dbReference>
<dbReference type="KEGG" id="abf:AMK58_13965"/>
<accession>A0A0P0F1A2</accession>
<dbReference type="InterPro" id="IPR037523">
    <property type="entry name" value="VOC_core"/>
</dbReference>
<dbReference type="PANTHER" id="PTHR39434:SF1">
    <property type="entry name" value="VOC DOMAIN-CONTAINING PROTEIN"/>
    <property type="match status" value="1"/>
</dbReference>
<geneLocation type="plasmid" evidence="3 4">
    <name>p1</name>
</geneLocation>
<dbReference type="AlphaFoldDB" id="A0A0P0F1A2"/>
<name>A0A0P0F1A2_AZOBR</name>
<dbReference type="Pfam" id="PF00903">
    <property type="entry name" value="Glyoxalase"/>
    <property type="match status" value="1"/>
</dbReference>
<proteinExistence type="predicted"/>
<protein>
    <submittedName>
        <fullName evidence="3">Dioxygenase</fullName>
    </submittedName>
    <submittedName>
        <fullName evidence="2">VOC family protein</fullName>
    </submittedName>
</protein>
<sequence length="140" mass="15889">MFAFHLAFPIRDIEETRRFYVDVLGCREGRSTERWIDFDFFGNQISAHRSSEPRSTETSMVDGKAVPLHHFGAVLPRPVWDALRERLEAAGATFLLEPQIRYPGKPSEQGTFFILDPSGNGLEFKSFTDESGMFAQVEAT</sequence>
<organism evidence="3 4">
    <name type="scientific">Azospirillum brasilense</name>
    <dbReference type="NCBI Taxonomy" id="192"/>
    <lineage>
        <taxon>Bacteria</taxon>
        <taxon>Pseudomonadati</taxon>
        <taxon>Pseudomonadota</taxon>
        <taxon>Alphaproteobacteria</taxon>
        <taxon>Rhodospirillales</taxon>
        <taxon>Azospirillaceae</taxon>
        <taxon>Azospirillum</taxon>
    </lineage>
</organism>
<dbReference type="PANTHER" id="PTHR39434">
    <property type="match status" value="1"/>
</dbReference>
<dbReference type="PROSITE" id="PS51819">
    <property type="entry name" value="VOC"/>
    <property type="match status" value="1"/>
</dbReference>